<reference evidence="2 3" key="1">
    <citation type="submission" date="2018-03" db="EMBL/GenBank/DDBJ databases">
        <title>Genomic Encyclopedia of Archaeal and Bacterial Type Strains, Phase II (KMG-II): from individual species to whole genera.</title>
        <authorList>
            <person name="Goeker M."/>
        </authorList>
    </citation>
    <scope>NUCLEOTIDE SEQUENCE [LARGE SCALE GENOMIC DNA]</scope>
    <source>
        <strain evidence="2 3">DSM 100346</strain>
    </source>
</reference>
<dbReference type="OrthoDB" id="9816081at2"/>
<name>A0A316AMN1_9BACT</name>
<proteinExistence type="predicted"/>
<dbReference type="SUPFAM" id="SSF56300">
    <property type="entry name" value="Metallo-dependent phosphatases"/>
    <property type="match status" value="1"/>
</dbReference>
<sequence>MSNNRVNVLLDLLVCIGIQIPCFSQSTIKSVDTDHFEIEISQNNPQGITILQVTDMHIGGTGEGKWKKDLITYKRIRKLIETYNPDLLAVTGDLLTGEKPFGALLASSVVQFFDGLERPWLYVFGNHDPEGGFGRQAIAEVFAESKWHILGKHPVNSEWNEKYDYLVDLKILGSDKPAWQVYGFDSGSEKGYKSIKSDQLDWYKQTSQASLQRYGQKTRAISIFHIPLIQYQLLQNDTSMKKQGHMKEKVWYEEDDGSVYETFLEVGNIEATFCGHDHYNNYWGTYKGGITLAYGYISGESTKYAWPPGGKLITLPTDGTAIQIENVVPVLD</sequence>
<organism evidence="2 3">
    <name type="scientific">Dyadobacter jejuensis</name>
    <dbReference type="NCBI Taxonomy" id="1082580"/>
    <lineage>
        <taxon>Bacteria</taxon>
        <taxon>Pseudomonadati</taxon>
        <taxon>Bacteroidota</taxon>
        <taxon>Cytophagia</taxon>
        <taxon>Cytophagales</taxon>
        <taxon>Spirosomataceae</taxon>
        <taxon>Dyadobacter</taxon>
    </lineage>
</organism>
<evidence type="ECO:0000259" key="1">
    <source>
        <dbReference type="Pfam" id="PF00149"/>
    </source>
</evidence>
<dbReference type="PANTHER" id="PTHR32440">
    <property type="entry name" value="PHOSPHATASE DCR2-RELATED-RELATED"/>
    <property type="match status" value="1"/>
</dbReference>
<protein>
    <submittedName>
        <fullName evidence="2">3',5'-cyclic AMP phosphodiesterase CpdA</fullName>
    </submittedName>
</protein>
<feature type="domain" description="Calcineurin-like phosphoesterase" evidence="1">
    <location>
        <begin position="49"/>
        <end position="279"/>
    </location>
</feature>
<evidence type="ECO:0000313" key="2">
    <source>
        <dbReference type="EMBL" id="PWJ58993.1"/>
    </source>
</evidence>
<dbReference type="Proteomes" id="UP000245880">
    <property type="component" value="Unassembled WGS sequence"/>
</dbReference>
<dbReference type="InterPro" id="IPR029052">
    <property type="entry name" value="Metallo-depent_PP-like"/>
</dbReference>
<dbReference type="EMBL" id="QGDT01000003">
    <property type="protein sequence ID" value="PWJ58993.1"/>
    <property type="molecule type" value="Genomic_DNA"/>
</dbReference>
<dbReference type="InterPro" id="IPR004843">
    <property type="entry name" value="Calcineurin-like_PHP"/>
</dbReference>
<dbReference type="AlphaFoldDB" id="A0A316AMN1"/>
<accession>A0A316AMN1</accession>
<dbReference type="RefSeq" id="WP_109673904.1">
    <property type="nucleotide sequence ID" value="NZ_QGDT01000003.1"/>
</dbReference>
<dbReference type="GO" id="GO:0016788">
    <property type="term" value="F:hydrolase activity, acting on ester bonds"/>
    <property type="evidence" value="ECO:0007669"/>
    <property type="project" value="TreeGrafter"/>
</dbReference>
<dbReference type="Gene3D" id="3.60.21.10">
    <property type="match status" value="1"/>
</dbReference>
<dbReference type="GO" id="GO:0005737">
    <property type="term" value="C:cytoplasm"/>
    <property type="evidence" value="ECO:0007669"/>
    <property type="project" value="TreeGrafter"/>
</dbReference>
<evidence type="ECO:0000313" key="3">
    <source>
        <dbReference type="Proteomes" id="UP000245880"/>
    </source>
</evidence>
<dbReference type="Pfam" id="PF00149">
    <property type="entry name" value="Metallophos"/>
    <property type="match status" value="1"/>
</dbReference>
<gene>
    <name evidence="2" type="ORF">CLV98_103366</name>
</gene>
<comment type="caution">
    <text evidence="2">The sequence shown here is derived from an EMBL/GenBank/DDBJ whole genome shotgun (WGS) entry which is preliminary data.</text>
</comment>
<keyword evidence="3" id="KW-1185">Reference proteome</keyword>